<keyword evidence="2" id="KW-1185">Reference proteome</keyword>
<dbReference type="AlphaFoldDB" id="A0A0C2JKA8"/>
<sequence>MRKFLVFVIFVLIVVAVADRGLHYAAESEIASRVEQQYEMTSEPEVTIGGFPFLNQAISGEYGQIRIVTGAVVVDDVQLDRVDVTARDVQAPLSDLMTQPSVVADTAEAKVLLPYSELQKRLPEGIVIENEDGQPRMSGDLALGQYSTPVTADLKVAVDEGSIVVTPADIEVGQSQLGGADLAEGLLTLQVPVPEMPFGLEVQGIEALPNGVEVNAEASDVQLVGGSSPAQG</sequence>
<dbReference type="EMBL" id="JROO01000012">
    <property type="protein sequence ID" value="KIH99380.1"/>
    <property type="molecule type" value="Genomic_DNA"/>
</dbReference>
<organism evidence="1 2">
    <name type="scientific">Streptomonospora alba</name>
    <dbReference type="NCBI Taxonomy" id="183763"/>
    <lineage>
        <taxon>Bacteria</taxon>
        <taxon>Bacillati</taxon>
        <taxon>Actinomycetota</taxon>
        <taxon>Actinomycetes</taxon>
        <taxon>Streptosporangiales</taxon>
        <taxon>Nocardiopsidaceae</taxon>
        <taxon>Streptomonospora</taxon>
    </lineage>
</organism>
<name>A0A0C2JKA8_9ACTN</name>
<dbReference type="OrthoDB" id="3215846at2"/>
<gene>
    <name evidence="1" type="ORF">LP52_07690</name>
</gene>
<proteinExistence type="predicted"/>
<evidence type="ECO:0008006" key="3">
    <source>
        <dbReference type="Google" id="ProtNLM"/>
    </source>
</evidence>
<dbReference type="STRING" id="183763.LP52_07690"/>
<dbReference type="Pfam" id="PF11209">
    <property type="entry name" value="LmeA"/>
    <property type="match status" value="1"/>
</dbReference>
<protein>
    <recommendedName>
        <fullName evidence="3">DUF2993 domain-containing protein</fullName>
    </recommendedName>
</protein>
<dbReference type="Proteomes" id="UP000031675">
    <property type="component" value="Unassembled WGS sequence"/>
</dbReference>
<comment type="caution">
    <text evidence="1">The sequence shown here is derived from an EMBL/GenBank/DDBJ whole genome shotgun (WGS) entry which is preliminary data.</text>
</comment>
<dbReference type="InterPro" id="IPR021373">
    <property type="entry name" value="DUF2993"/>
</dbReference>
<evidence type="ECO:0000313" key="2">
    <source>
        <dbReference type="Proteomes" id="UP000031675"/>
    </source>
</evidence>
<reference evidence="2" key="1">
    <citation type="journal article" date="2015" name="Chem. Biol.">
        <title>Structure, bioactivity, and resistance mechanism of streptomonomicin, an unusual lasso Peptide from an understudied halophilic actinomycete.</title>
        <authorList>
            <person name="Metelev M."/>
            <person name="Tietz J.I."/>
            <person name="Melby J.O."/>
            <person name="Blair P.M."/>
            <person name="Zhu L."/>
            <person name="Livnat I."/>
            <person name="Severinov K."/>
            <person name="Mitchell D.A."/>
        </authorList>
    </citation>
    <scope>NUCLEOTIDE SEQUENCE [LARGE SCALE GENOMIC DNA]</scope>
    <source>
        <strain evidence="2">YIM 90003</strain>
    </source>
</reference>
<evidence type="ECO:0000313" key="1">
    <source>
        <dbReference type="EMBL" id="KIH99380.1"/>
    </source>
</evidence>
<dbReference type="RefSeq" id="WP_040271973.1">
    <property type="nucleotide sequence ID" value="NZ_JROO01000012.1"/>
</dbReference>
<accession>A0A0C2JKA8</accession>